<name>A0ABW5QEZ4_9BACI</name>
<dbReference type="InterPro" id="IPR027393">
    <property type="entry name" value="Virus_scaffolding_prot_C"/>
</dbReference>
<gene>
    <name evidence="2" type="ORF">ACFSW4_15895</name>
</gene>
<feature type="domain" description="IDEAL" evidence="1">
    <location>
        <begin position="137"/>
        <end position="173"/>
    </location>
</feature>
<comment type="caution">
    <text evidence="2">The sequence shown here is derived from an EMBL/GenBank/DDBJ whole genome shotgun (WGS) entry which is preliminary data.</text>
</comment>
<evidence type="ECO:0000313" key="2">
    <source>
        <dbReference type="EMBL" id="MFD2640353.1"/>
    </source>
</evidence>
<dbReference type="PIRSF" id="PIRSF007165">
    <property type="entry name" value="UCP007165"/>
    <property type="match status" value="1"/>
</dbReference>
<dbReference type="Gene3D" id="3.40.1530.30">
    <property type="entry name" value="Uncharacterised family UPF0302, N-terminal domain"/>
    <property type="match status" value="1"/>
</dbReference>
<protein>
    <submittedName>
        <fullName evidence="2">ReoY family proteolytic degradation factor</fullName>
    </submittedName>
</protein>
<reference evidence="3" key="1">
    <citation type="journal article" date="2019" name="Int. J. Syst. Evol. Microbiol.">
        <title>The Global Catalogue of Microorganisms (GCM) 10K type strain sequencing project: providing services to taxonomists for standard genome sequencing and annotation.</title>
        <authorList>
            <consortium name="The Broad Institute Genomics Platform"/>
            <consortium name="The Broad Institute Genome Sequencing Center for Infectious Disease"/>
            <person name="Wu L."/>
            <person name="Ma J."/>
        </authorList>
    </citation>
    <scope>NUCLEOTIDE SEQUENCE [LARGE SCALE GENOMIC DNA]</scope>
    <source>
        <strain evidence="3">TISTR 1571</strain>
    </source>
</reference>
<sequence>MGVTTNQKRVFINWYLDHHRTERREMVWLLEYILKRENILKHLHFVFEAHLCPRSIIISTDNDEKRPFRYYKDHVVTTDVDKAFHDIRLNPEDTIYVEMKFEGNRQSTEYAEVLEDNPYLPEDYYLENEDYILLERILEASSYQSKIHLLKSKIDAALDQGNVNAFNKWSDELNKLMESNKYKS</sequence>
<proteinExistence type="predicted"/>
<dbReference type="EMBL" id="JBHUMZ010000053">
    <property type="protein sequence ID" value="MFD2640353.1"/>
    <property type="molecule type" value="Genomic_DNA"/>
</dbReference>
<dbReference type="NCBIfam" id="NF002965">
    <property type="entry name" value="PRK03636.1"/>
    <property type="match status" value="1"/>
</dbReference>
<dbReference type="InterPro" id="IPR014963">
    <property type="entry name" value="UPF0302_N"/>
</dbReference>
<accession>A0ABW5QEZ4</accession>
<evidence type="ECO:0000259" key="1">
    <source>
        <dbReference type="SMART" id="SM00914"/>
    </source>
</evidence>
<dbReference type="InterPro" id="IPR038091">
    <property type="entry name" value="UPF0302_N_sf"/>
</dbReference>
<dbReference type="Pfam" id="PF08858">
    <property type="entry name" value="IDEAL"/>
    <property type="match status" value="1"/>
</dbReference>
<dbReference type="RefSeq" id="WP_054753149.1">
    <property type="nucleotide sequence ID" value="NZ_JBHUMZ010000053.1"/>
</dbReference>
<keyword evidence="3" id="KW-1185">Reference proteome</keyword>
<dbReference type="Gene3D" id="4.10.810.10">
    <property type="entry name" value="Virus Scaffolding Protein, Chain A"/>
    <property type="match status" value="1"/>
</dbReference>
<dbReference type="Proteomes" id="UP001597452">
    <property type="component" value="Unassembled WGS sequence"/>
</dbReference>
<dbReference type="InterPro" id="IPR014957">
    <property type="entry name" value="IDEAL_dom"/>
</dbReference>
<dbReference type="SMART" id="SM00914">
    <property type="entry name" value="IDEAL"/>
    <property type="match status" value="1"/>
</dbReference>
<dbReference type="InterPro" id="IPR011188">
    <property type="entry name" value="UPF0302"/>
</dbReference>
<evidence type="ECO:0000313" key="3">
    <source>
        <dbReference type="Proteomes" id="UP001597452"/>
    </source>
</evidence>
<organism evidence="2 3">
    <name type="scientific">Piscibacillus salipiscarius</name>
    <dbReference type="NCBI Taxonomy" id="299480"/>
    <lineage>
        <taxon>Bacteria</taxon>
        <taxon>Bacillati</taxon>
        <taxon>Bacillota</taxon>
        <taxon>Bacilli</taxon>
        <taxon>Bacillales</taxon>
        <taxon>Bacillaceae</taxon>
        <taxon>Piscibacillus</taxon>
    </lineage>
</organism>
<dbReference type="Pfam" id="PF08864">
    <property type="entry name" value="UPF0302"/>
    <property type="match status" value="1"/>
</dbReference>